<protein>
    <submittedName>
        <fullName evidence="1">Uncharacterized protein</fullName>
    </submittedName>
</protein>
<gene>
    <name evidence="1" type="ORF">BAL341_1466</name>
</gene>
<dbReference type="EMBL" id="CAAJGR010000083">
    <property type="protein sequence ID" value="VHO03539.1"/>
    <property type="molecule type" value="Genomic_DNA"/>
</dbReference>
<accession>A0A486XMZ9</accession>
<evidence type="ECO:0000313" key="1">
    <source>
        <dbReference type="EMBL" id="VHO03539.1"/>
    </source>
</evidence>
<dbReference type="AlphaFoldDB" id="A0A486XMZ9"/>
<proteinExistence type="predicted"/>
<name>A0A486XMZ9_9GAMM</name>
<organism evidence="1">
    <name type="scientific">Rheinheimera sp. BAL341</name>
    <dbReference type="NCBI Taxonomy" id="1708203"/>
    <lineage>
        <taxon>Bacteria</taxon>
        <taxon>Pseudomonadati</taxon>
        <taxon>Pseudomonadota</taxon>
        <taxon>Gammaproteobacteria</taxon>
        <taxon>Chromatiales</taxon>
        <taxon>Chromatiaceae</taxon>
        <taxon>Rheinheimera</taxon>
    </lineage>
</organism>
<reference evidence="1" key="1">
    <citation type="submission" date="2019-04" db="EMBL/GenBank/DDBJ databases">
        <authorList>
            <person name="Brambilla D."/>
        </authorList>
    </citation>
    <scope>NUCLEOTIDE SEQUENCE</scope>
    <source>
        <strain evidence="1">BAL1</strain>
    </source>
</reference>
<sequence length="41" mass="4438">MSNHAALLLSAVSGYAAVYCAYPLSLLLAAKCYTKKYKNIL</sequence>